<organism evidence="2 3">
    <name type="scientific">Streptomyces sp. 900129855</name>
    <dbReference type="NCBI Taxonomy" id="3155129"/>
    <lineage>
        <taxon>Bacteria</taxon>
        <taxon>Bacillati</taxon>
        <taxon>Actinomycetota</taxon>
        <taxon>Actinomycetes</taxon>
        <taxon>Kitasatosporales</taxon>
        <taxon>Streptomycetaceae</taxon>
        <taxon>Streptomyces</taxon>
    </lineage>
</organism>
<feature type="region of interest" description="Disordered" evidence="1">
    <location>
        <begin position="144"/>
        <end position="179"/>
    </location>
</feature>
<dbReference type="RefSeq" id="WP_334580220.1">
    <property type="nucleotide sequence ID" value="NZ_JBEZVE010000009.1"/>
</dbReference>
<accession>A0ABV2ZJI3</accession>
<keyword evidence="3" id="KW-1185">Reference proteome</keyword>
<protein>
    <submittedName>
        <fullName evidence="2">Uncharacterized protein</fullName>
    </submittedName>
</protein>
<proteinExistence type="predicted"/>
<sequence length="179" mass="19628">MATRKFALNTEPHVAEIGDTALSFQAEIYGDAFLDSYTELLEAQKAKGVDLDNLAEADPADVRRTTRALRVFLARQMLEESAALFLRLNVVKDGETLESFQDFDQAEEFAAQHEGARVVDELRLPTRVVVELLEWVVELFGGGDRPTMPSSGSATRSQQAGRRGTGVSPSKASTPTRGR</sequence>
<name>A0ABV2ZJI3_9ACTN</name>
<comment type="caution">
    <text evidence="2">The sequence shown here is derived from an EMBL/GenBank/DDBJ whole genome shotgun (WGS) entry which is preliminary data.</text>
</comment>
<evidence type="ECO:0000313" key="2">
    <source>
        <dbReference type="EMBL" id="MEU3782706.1"/>
    </source>
</evidence>
<reference evidence="2 3" key="1">
    <citation type="submission" date="2024-06" db="EMBL/GenBank/DDBJ databases">
        <title>The Natural Products Discovery Center: Release of the First 8490 Sequenced Strains for Exploring Actinobacteria Biosynthetic Diversity.</title>
        <authorList>
            <person name="Kalkreuter E."/>
            <person name="Kautsar S.A."/>
            <person name="Yang D."/>
            <person name="Bader C.D."/>
            <person name="Teijaro C.N."/>
            <person name="Fluegel L."/>
            <person name="Davis C.M."/>
            <person name="Simpson J.R."/>
            <person name="Lauterbach L."/>
            <person name="Steele A.D."/>
            <person name="Gui C."/>
            <person name="Meng S."/>
            <person name="Li G."/>
            <person name="Viehrig K."/>
            <person name="Ye F."/>
            <person name="Su P."/>
            <person name="Kiefer A.F."/>
            <person name="Nichols A."/>
            <person name="Cepeda A.J."/>
            <person name="Yan W."/>
            <person name="Fan B."/>
            <person name="Jiang Y."/>
            <person name="Adhikari A."/>
            <person name="Zheng C.-J."/>
            <person name="Schuster L."/>
            <person name="Cowan T.M."/>
            <person name="Smanski M.J."/>
            <person name="Chevrette M.G."/>
            <person name="De Carvalho L.P.S."/>
            <person name="Shen B."/>
        </authorList>
    </citation>
    <scope>NUCLEOTIDE SEQUENCE [LARGE SCALE GENOMIC DNA]</scope>
    <source>
        <strain evidence="2 3">NPDC033843</strain>
    </source>
</reference>
<evidence type="ECO:0000256" key="1">
    <source>
        <dbReference type="SAM" id="MobiDB-lite"/>
    </source>
</evidence>
<feature type="compositionally biased region" description="Polar residues" evidence="1">
    <location>
        <begin position="167"/>
        <end position="179"/>
    </location>
</feature>
<feature type="compositionally biased region" description="Polar residues" evidence="1">
    <location>
        <begin position="148"/>
        <end position="160"/>
    </location>
</feature>
<dbReference type="EMBL" id="JBEZVE010000009">
    <property type="protein sequence ID" value="MEU3782706.1"/>
    <property type="molecule type" value="Genomic_DNA"/>
</dbReference>
<evidence type="ECO:0000313" key="3">
    <source>
        <dbReference type="Proteomes" id="UP001550739"/>
    </source>
</evidence>
<gene>
    <name evidence="2" type="ORF">AB0E89_19400</name>
</gene>
<dbReference type="Proteomes" id="UP001550739">
    <property type="component" value="Unassembled WGS sequence"/>
</dbReference>